<gene>
    <name evidence="10" type="ORF">J0654_15700</name>
</gene>
<evidence type="ECO:0000256" key="8">
    <source>
        <dbReference type="SAM" id="SignalP"/>
    </source>
</evidence>
<dbReference type="Proteomes" id="UP000664807">
    <property type="component" value="Unassembled WGS sequence"/>
</dbReference>
<reference evidence="10 11" key="1">
    <citation type="submission" date="2021-03" db="EMBL/GenBank/DDBJ databases">
        <title>Muricauda lutimaris sp. nov. and Muricauda ruestringensis sp. nov, two marine members of the Flavobacteriaceae isolated from deep sea sediments of Western Pacific.</title>
        <authorList>
            <person name="Zhao S."/>
            <person name="Liu R."/>
        </authorList>
    </citation>
    <scope>NUCLEOTIDE SEQUENCE [LARGE SCALE GENOMIC DNA]</scope>
    <source>
        <strain evidence="10 11">BC31-3-A3</strain>
    </source>
</reference>
<evidence type="ECO:0000256" key="3">
    <source>
        <dbReference type="ARBA" id="ARBA00022452"/>
    </source>
</evidence>
<dbReference type="Gene3D" id="2.40.170.20">
    <property type="entry name" value="TonB-dependent receptor, beta-barrel domain"/>
    <property type="match status" value="1"/>
</dbReference>
<dbReference type="SUPFAM" id="SSF56935">
    <property type="entry name" value="Porins"/>
    <property type="match status" value="1"/>
</dbReference>
<keyword evidence="11" id="KW-1185">Reference proteome</keyword>
<keyword evidence="3 7" id="KW-1134">Transmembrane beta strand</keyword>
<dbReference type="EMBL" id="JAFLNM010000004">
    <property type="protein sequence ID" value="MBO0343099.1"/>
    <property type="molecule type" value="Genomic_DNA"/>
</dbReference>
<dbReference type="NCBIfam" id="TIGR04056">
    <property type="entry name" value="OMP_RagA_SusC"/>
    <property type="match status" value="1"/>
</dbReference>
<dbReference type="Pfam" id="PF13715">
    <property type="entry name" value="CarbopepD_reg_2"/>
    <property type="match status" value="1"/>
</dbReference>
<evidence type="ECO:0000256" key="7">
    <source>
        <dbReference type="PROSITE-ProRule" id="PRU01360"/>
    </source>
</evidence>
<dbReference type="InterPro" id="IPR036942">
    <property type="entry name" value="Beta-barrel_TonB_sf"/>
</dbReference>
<dbReference type="RefSeq" id="WP_207030068.1">
    <property type="nucleotide sequence ID" value="NZ_JAFLNM010000004.1"/>
</dbReference>
<dbReference type="NCBIfam" id="TIGR04057">
    <property type="entry name" value="SusC_RagA_signa"/>
    <property type="match status" value="1"/>
</dbReference>
<keyword evidence="4 7" id="KW-0812">Transmembrane</keyword>
<dbReference type="Gene3D" id="2.60.40.1120">
    <property type="entry name" value="Carboxypeptidase-like, regulatory domain"/>
    <property type="match status" value="1"/>
</dbReference>
<evidence type="ECO:0000256" key="6">
    <source>
        <dbReference type="ARBA" id="ARBA00023237"/>
    </source>
</evidence>
<dbReference type="InterPro" id="IPR023997">
    <property type="entry name" value="TonB-dep_OMP_SusC/RagA_CS"/>
</dbReference>
<keyword evidence="10" id="KW-0675">Receptor</keyword>
<feature type="signal peptide" evidence="8">
    <location>
        <begin position="1"/>
        <end position="19"/>
    </location>
</feature>
<evidence type="ECO:0000256" key="5">
    <source>
        <dbReference type="ARBA" id="ARBA00023136"/>
    </source>
</evidence>
<comment type="subcellular location">
    <subcellularLocation>
        <location evidence="1 7">Cell outer membrane</location>
        <topology evidence="1 7">Multi-pass membrane protein</topology>
    </subcellularLocation>
</comment>
<evidence type="ECO:0000256" key="4">
    <source>
        <dbReference type="ARBA" id="ARBA00022692"/>
    </source>
</evidence>
<feature type="chain" id="PRO_5046464108" evidence="8">
    <location>
        <begin position="20"/>
        <end position="990"/>
    </location>
</feature>
<evidence type="ECO:0000313" key="10">
    <source>
        <dbReference type="EMBL" id="MBO0343099.1"/>
    </source>
</evidence>
<dbReference type="InterPro" id="IPR039426">
    <property type="entry name" value="TonB-dep_rcpt-like"/>
</dbReference>
<dbReference type="PROSITE" id="PS52016">
    <property type="entry name" value="TONB_DEPENDENT_REC_3"/>
    <property type="match status" value="1"/>
</dbReference>
<name>A0ABS3FIV9_9FLAO</name>
<organism evidence="10 11">
    <name type="scientific">Flagellimonas profundi</name>
    <dbReference type="NCBI Taxonomy" id="2915620"/>
    <lineage>
        <taxon>Bacteria</taxon>
        <taxon>Pseudomonadati</taxon>
        <taxon>Bacteroidota</taxon>
        <taxon>Flavobacteriia</taxon>
        <taxon>Flavobacteriales</taxon>
        <taxon>Flavobacteriaceae</taxon>
        <taxon>Flagellimonas</taxon>
    </lineage>
</organism>
<dbReference type="InterPro" id="IPR008969">
    <property type="entry name" value="CarboxyPept-like_regulatory"/>
</dbReference>
<accession>A0ABS3FIV9</accession>
<keyword evidence="5 7" id="KW-0472">Membrane</keyword>
<protein>
    <submittedName>
        <fullName evidence="10">TonB-dependent receptor</fullName>
    </submittedName>
</protein>
<dbReference type="InterPro" id="IPR012910">
    <property type="entry name" value="Plug_dom"/>
</dbReference>
<evidence type="ECO:0000259" key="9">
    <source>
        <dbReference type="Pfam" id="PF07715"/>
    </source>
</evidence>
<evidence type="ECO:0000256" key="2">
    <source>
        <dbReference type="ARBA" id="ARBA00022448"/>
    </source>
</evidence>
<dbReference type="Gene3D" id="2.170.130.10">
    <property type="entry name" value="TonB-dependent receptor, plug domain"/>
    <property type="match status" value="1"/>
</dbReference>
<keyword evidence="6 7" id="KW-0998">Cell outer membrane</keyword>
<evidence type="ECO:0000313" key="11">
    <source>
        <dbReference type="Proteomes" id="UP000664807"/>
    </source>
</evidence>
<dbReference type="InterPro" id="IPR023996">
    <property type="entry name" value="TonB-dep_OMP_SusC/RagA"/>
</dbReference>
<dbReference type="InterPro" id="IPR037066">
    <property type="entry name" value="Plug_dom_sf"/>
</dbReference>
<comment type="caution">
    <text evidence="10">The sequence shown here is derived from an EMBL/GenBank/DDBJ whole genome shotgun (WGS) entry which is preliminary data.</text>
</comment>
<keyword evidence="2 7" id="KW-0813">Transport</keyword>
<dbReference type="Pfam" id="PF07715">
    <property type="entry name" value="Plug"/>
    <property type="match status" value="1"/>
</dbReference>
<proteinExistence type="inferred from homology"/>
<feature type="domain" description="TonB-dependent receptor plug" evidence="9">
    <location>
        <begin position="112"/>
        <end position="219"/>
    </location>
</feature>
<sequence length="990" mass="109630">MRYGILTLLVLLCTSYGYSQTKTVTGTVSDNMGPMPGVNVLVKGTTNGVVTNFDGEFTIDDVSNDDTLVFSYVGFLTQEVTVGDQEEINIVLEEDTQALDEVVVVGYGTQKKSNVIGSVASVEVEEATNVPTTNVSEMLRGRAAGVQVNLGDARPGGNSNIVIRGNVSVAPGGNSPLIIVDGLPFDNLNDVAPDDIANIEILKDASSTAIYGSRASNGVILVTTKRGKVGKASIDYHGYTTVQTLTKNFNQYTGQQFIDLRREANRNRFTGAYLNDENIFSPFELEAIENKNFVDWEDLVLQDAIIQSHALSFSAGNEKTKVFSSVNYFSQEGIIPNSGFDRGTFKLNLEQKLTDKLMFRGIINYQNAKQDRETGGINFTTITPLAQPYTADGELQKFYLGPSNTAVNPLWDQRESVDETKINLTDVNLSLIYDITPNLSYTLKTFLRNRNTNQGVYRSSLHSVGDEGINGIGVLSNTLFKQVLVENILNYTPQINDDHSLDLTAVQAFDEQRTEYTQLDKSGFTNDALRFNGNATNLLNNVRNVSQRRLLSFLGRLRYGYLDRYLLEATARADGASVFAENNKWGFFPAVSVAWKMHNEPFMENVDAINEMKLRVSYGATGNQGINPLESLGVADNLPYIFGDQTVSGATASSRLPNPDLKWETTTTLNAGVDFRLFNNFFEGTFEYYKANTTDLLLDRSIAGTTGFNVIRFNSGELQNQGIEASLTSNIIRKENFRWSLGMVFSRNRNKVISLTGELDDNGNPIDITDTSGRRLSVGESINNIWLPKYDGIYQVGDDIEGSGNPLAQPGDVRVIDQDGNGQIDDRDNIFTNTDPEWYGSITNTITYKNFDLFADIYIVQGATKLNPVLANGELWKGAINGIRTKYYTPEYPSTEYPRPKPDTHLHLFPFAVRDASYLRLRTLTLGYNIPKDAFSKLGLQRAKVYVTGTNLFTFTDFKSYSPEQTPLANNQGSAFPETRNITLGVKLGF</sequence>
<comment type="similarity">
    <text evidence="7">Belongs to the TonB-dependent receptor family.</text>
</comment>
<evidence type="ECO:0000256" key="1">
    <source>
        <dbReference type="ARBA" id="ARBA00004571"/>
    </source>
</evidence>
<dbReference type="SUPFAM" id="SSF49464">
    <property type="entry name" value="Carboxypeptidase regulatory domain-like"/>
    <property type="match status" value="1"/>
</dbReference>
<keyword evidence="8" id="KW-0732">Signal</keyword>